<gene>
    <name evidence="1" type="ORF">WA026_012729</name>
</gene>
<name>A0AAW1U1M7_9CUCU</name>
<reference evidence="1 2" key="1">
    <citation type="submission" date="2023-03" db="EMBL/GenBank/DDBJ databases">
        <title>Genome insight into feeding habits of ladybird beetles.</title>
        <authorList>
            <person name="Li H.-S."/>
            <person name="Huang Y.-H."/>
            <person name="Pang H."/>
        </authorList>
    </citation>
    <scope>NUCLEOTIDE SEQUENCE [LARGE SCALE GENOMIC DNA]</scope>
    <source>
        <strain evidence="1">SYSU_2023b</strain>
        <tissue evidence="1">Whole body</tissue>
    </source>
</reference>
<sequence>MLRRTDLGATNSLIRELQSEDPKECKALFRMTLETFETLLENITLFIQRQDTIARDEIPAKVKLQVTLSYLAAGISYQYLQALYRIFF</sequence>
<protein>
    <submittedName>
        <fullName evidence="1">Uncharacterized protein</fullName>
    </submittedName>
</protein>
<keyword evidence="2" id="KW-1185">Reference proteome</keyword>
<dbReference type="EMBL" id="JARQZJ010000036">
    <property type="protein sequence ID" value="KAK9876415.1"/>
    <property type="molecule type" value="Genomic_DNA"/>
</dbReference>
<proteinExistence type="predicted"/>
<comment type="caution">
    <text evidence="1">The sequence shown here is derived from an EMBL/GenBank/DDBJ whole genome shotgun (WGS) entry which is preliminary data.</text>
</comment>
<dbReference type="Proteomes" id="UP001431783">
    <property type="component" value="Unassembled WGS sequence"/>
</dbReference>
<evidence type="ECO:0000313" key="2">
    <source>
        <dbReference type="Proteomes" id="UP001431783"/>
    </source>
</evidence>
<accession>A0AAW1U1M7</accession>
<evidence type="ECO:0000313" key="1">
    <source>
        <dbReference type="EMBL" id="KAK9876415.1"/>
    </source>
</evidence>
<dbReference type="AlphaFoldDB" id="A0AAW1U1M7"/>
<organism evidence="1 2">
    <name type="scientific">Henosepilachna vigintioctopunctata</name>
    <dbReference type="NCBI Taxonomy" id="420089"/>
    <lineage>
        <taxon>Eukaryota</taxon>
        <taxon>Metazoa</taxon>
        <taxon>Ecdysozoa</taxon>
        <taxon>Arthropoda</taxon>
        <taxon>Hexapoda</taxon>
        <taxon>Insecta</taxon>
        <taxon>Pterygota</taxon>
        <taxon>Neoptera</taxon>
        <taxon>Endopterygota</taxon>
        <taxon>Coleoptera</taxon>
        <taxon>Polyphaga</taxon>
        <taxon>Cucujiformia</taxon>
        <taxon>Coccinelloidea</taxon>
        <taxon>Coccinellidae</taxon>
        <taxon>Epilachninae</taxon>
        <taxon>Epilachnini</taxon>
        <taxon>Henosepilachna</taxon>
    </lineage>
</organism>